<comment type="caution">
    <text evidence="1">The sequence shown here is derived from an EMBL/GenBank/DDBJ whole genome shotgun (WGS) entry which is preliminary data.</text>
</comment>
<accession>A0AAD5MBR1</accession>
<evidence type="ECO:0000313" key="1">
    <source>
        <dbReference type="EMBL" id="KAJ1355682.1"/>
    </source>
</evidence>
<dbReference type="Proteomes" id="UP001196413">
    <property type="component" value="Unassembled WGS sequence"/>
</dbReference>
<reference evidence="1" key="1">
    <citation type="submission" date="2021-06" db="EMBL/GenBank/DDBJ databases">
        <title>Parelaphostrongylus tenuis whole genome reference sequence.</title>
        <authorList>
            <person name="Garwood T.J."/>
            <person name="Larsen P.A."/>
            <person name="Fountain-Jones N.M."/>
            <person name="Garbe J.R."/>
            <person name="Macchietto M.G."/>
            <person name="Kania S.A."/>
            <person name="Gerhold R.W."/>
            <person name="Richards J.E."/>
            <person name="Wolf T.M."/>
        </authorList>
    </citation>
    <scope>NUCLEOTIDE SEQUENCE</scope>
    <source>
        <strain evidence="1">MNPRO001-30</strain>
        <tissue evidence="1">Meninges</tissue>
    </source>
</reference>
<name>A0AAD5MBR1_PARTN</name>
<dbReference type="EMBL" id="JAHQIW010002552">
    <property type="protein sequence ID" value="KAJ1355682.1"/>
    <property type="molecule type" value="Genomic_DNA"/>
</dbReference>
<keyword evidence="2" id="KW-1185">Reference proteome</keyword>
<sequence>MLIVYAVTSYVCHNFCKGTFLPTRKEEHGRMVVMILEASGANPHLILPGLQASTNALQNAIITQLLAEQECSRARIRELGQKNEDLGRHEMNSQRKVL</sequence>
<organism evidence="1 2">
    <name type="scientific">Parelaphostrongylus tenuis</name>
    <name type="common">Meningeal worm</name>
    <dbReference type="NCBI Taxonomy" id="148309"/>
    <lineage>
        <taxon>Eukaryota</taxon>
        <taxon>Metazoa</taxon>
        <taxon>Ecdysozoa</taxon>
        <taxon>Nematoda</taxon>
        <taxon>Chromadorea</taxon>
        <taxon>Rhabditida</taxon>
        <taxon>Rhabditina</taxon>
        <taxon>Rhabditomorpha</taxon>
        <taxon>Strongyloidea</taxon>
        <taxon>Metastrongylidae</taxon>
        <taxon>Parelaphostrongylus</taxon>
    </lineage>
</organism>
<gene>
    <name evidence="1" type="ORF">KIN20_013176</name>
</gene>
<proteinExistence type="predicted"/>
<evidence type="ECO:0000313" key="2">
    <source>
        <dbReference type="Proteomes" id="UP001196413"/>
    </source>
</evidence>
<dbReference type="AlphaFoldDB" id="A0AAD5MBR1"/>
<protein>
    <submittedName>
        <fullName evidence="1">Uncharacterized protein</fullName>
    </submittedName>
</protein>